<dbReference type="AlphaFoldDB" id="A0A0G4H318"/>
<name>A0A0G4H318_9ALVE</name>
<feature type="region of interest" description="Disordered" evidence="1">
    <location>
        <begin position="1"/>
        <end position="29"/>
    </location>
</feature>
<gene>
    <name evidence="2" type="ORF">Cvel_24517</name>
    <name evidence="3" type="ORF">Cvel_24518</name>
</gene>
<protein>
    <submittedName>
        <fullName evidence="3">Uncharacterized protein</fullName>
    </submittedName>
</protein>
<feature type="compositionally biased region" description="Basic and acidic residues" evidence="1">
    <location>
        <begin position="12"/>
        <end position="29"/>
    </location>
</feature>
<evidence type="ECO:0000313" key="3">
    <source>
        <dbReference type="EMBL" id="CEM38099.1"/>
    </source>
</evidence>
<organism evidence="3">
    <name type="scientific">Chromera velia CCMP2878</name>
    <dbReference type="NCBI Taxonomy" id="1169474"/>
    <lineage>
        <taxon>Eukaryota</taxon>
        <taxon>Sar</taxon>
        <taxon>Alveolata</taxon>
        <taxon>Colpodellida</taxon>
        <taxon>Chromeraceae</taxon>
        <taxon>Chromera</taxon>
    </lineage>
</organism>
<dbReference type="VEuPathDB" id="CryptoDB:Cvel_24517"/>
<sequence length="184" mass="19726">MDSGRPGGLPDEISKFTREAKDPDLPPEEDWLKSYLKRETVSKLLPQKVFDCHIWKVCWEVEGRDSILPNDVKAVRKAVLSLLQCLEADESVLADLSTLLSVLLGGARNLPAAAGATMKVKKEETGGGLGVYPSETSSSFAVQMLGPYPVLSPPLERGGAAGAQGPSESGGVRAYTEQEVTEIE</sequence>
<dbReference type="EMBL" id="CDMZ01001830">
    <property type="protein sequence ID" value="CEM38097.1"/>
    <property type="molecule type" value="Genomic_DNA"/>
</dbReference>
<accession>A0A0G4H318</accession>
<dbReference type="EMBL" id="CDMZ01001830">
    <property type="protein sequence ID" value="CEM38099.1"/>
    <property type="molecule type" value="Genomic_DNA"/>
</dbReference>
<dbReference type="VEuPathDB" id="CryptoDB:Cvel_24518"/>
<reference evidence="3" key="1">
    <citation type="submission" date="2014-11" db="EMBL/GenBank/DDBJ databases">
        <authorList>
            <person name="Otto D Thomas"/>
            <person name="Naeem Raeece"/>
        </authorList>
    </citation>
    <scope>NUCLEOTIDE SEQUENCE</scope>
</reference>
<feature type="region of interest" description="Disordered" evidence="1">
    <location>
        <begin position="153"/>
        <end position="184"/>
    </location>
</feature>
<evidence type="ECO:0000256" key="1">
    <source>
        <dbReference type="SAM" id="MobiDB-lite"/>
    </source>
</evidence>
<evidence type="ECO:0000313" key="2">
    <source>
        <dbReference type="EMBL" id="CEM38097.1"/>
    </source>
</evidence>
<proteinExistence type="predicted"/>